<sequence>MNKLNALTTLRFFAAAAIVIEHMRAVLSSVTLFDGLPYDYGVSFFFVLSGFILTCVYKKGFEEPGSIRRYYALRVGRIWPLHVTTFVLAAFLLPPWLKFVGPEGPDVPLIALTNVFLVNSWIPVARYFFSYNGVSWSISTEMFFYLMFPLLVRDWHHTWKWKAPLVWCLVALLLSISTAAGFPDFDPRTPLAISSVGIAYIGPFARISEFVMGMVAAGFYLRNVDRGGHNVWVWTAIEIASICSIGFLWHHASSLPMLIAGHRLDTNAWVVFFGHSCAAPGFALLITAMAFGRGLCSKILSVRPMVLLGEASFALYLIHQILIGLIRVHRDDWLRDYSDAQLYVAYWVVALACAFALWRFIEMPARDMVKKISIRQWTAAKA</sequence>
<accession>A0A7Z2GR40</accession>
<dbReference type="Proteomes" id="UP000433577">
    <property type="component" value="Chromosome 4"/>
</dbReference>
<keyword evidence="1" id="KW-0472">Membrane</keyword>
<dbReference type="KEGG" id="pacs:FAZ98_31625"/>
<evidence type="ECO:0000313" key="3">
    <source>
        <dbReference type="EMBL" id="QGZ66345.1"/>
    </source>
</evidence>
<dbReference type="GO" id="GO:0009103">
    <property type="term" value="P:lipopolysaccharide biosynthetic process"/>
    <property type="evidence" value="ECO:0007669"/>
    <property type="project" value="TreeGrafter"/>
</dbReference>
<feature type="transmembrane region" description="Helical" evidence="1">
    <location>
        <begin position="269"/>
        <end position="292"/>
    </location>
</feature>
<dbReference type="EMBL" id="CP046916">
    <property type="protein sequence ID" value="QGZ66345.1"/>
    <property type="molecule type" value="Genomic_DNA"/>
</dbReference>
<feature type="transmembrane region" description="Helical" evidence="1">
    <location>
        <begin position="304"/>
        <end position="328"/>
    </location>
</feature>
<dbReference type="RefSeq" id="WP_158957665.1">
    <property type="nucleotide sequence ID" value="NZ_CP046916.1"/>
</dbReference>
<dbReference type="GO" id="GO:0016020">
    <property type="term" value="C:membrane"/>
    <property type="evidence" value="ECO:0007669"/>
    <property type="project" value="TreeGrafter"/>
</dbReference>
<organism evidence="3 4">
    <name type="scientific">Paraburkholderia acidisoli</name>
    <dbReference type="NCBI Taxonomy" id="2571748"/>
    <lineage>
        <taxon>Bacteria</taxon>
        <taxon>Pseudomonadati</taxon>
        <taxon>Pseudomonadota</taxon>
        <taxon>Betaproteobacteria</taxon>
        <taxon>Burkholderiales</taxon>
        <taxon>Burkholderiaceae</taxon>
        <taxon>Paraburkholderia</taxon>
    </lineage>
</organism>
<keyword evidence="1" id="KW-1133">Transmembrane helix</keyword>
<feature type="transmembrane region" description="Helical" evidence="1">
    <location>
        <begin position="78"/>
        <end position="97"/>
    </location>
</feature>
<feature type="transmembrane region" description="Helical" evidence="1">
    <location>
        <begin position="231"/>
        <end position="249"/>
    </location>
</feature>
<feature type="domain" description="Acyltransferase 3" evidence="2">
    <location>
        <begin position="6"/>
        <end position="358"/>
    </location>
</feature>
<name>A0A7Z2GR40_9BURK</name>
<feature type="transmembrane region" description="Helical" evidence="1">
    <location>
        <begin position="38"/>
        <end position="57"/>
    </location>
</feature>
<evidence type="ECO:0000313" key="4">
    <source>
        <dbReference type="Proteomes" id="UP000433577"/>
    </source>
</evidence>
<keyword evidence="1" id="KW-0812">Transmembrane</keyword>
<keyword evidence="3" id="KW-0808">Transferase</keyword>
<reference evidence="3 4" key="1">
    <citation type="submission" date="2019-12" db="EMBL/GenBank/DDBJ databases">
        <title>Paraburkholderia acidiphila 7Q-K02 sp. nov and Paraburkholderia acidisoli DHF22 sp. nov., two strains isolated from forest soil.</title>
        <authorList>
            <person name="Gao Z."/>
            <person name="Qiu L."/>
        </authorList>
    </citation>
    <scope>NUCLEOTIDE SEQUENCE [LARGE SCALE GENOMIC DNA]</scope>
    <source>
        <strain evidence="3 4">DHF22</strain>
    </source>
</reference>
<keyword evidence="4" id="KW-1185">Reference proteome</keyword>
<dbReference type="GO" id="GO:0016747">
    <property type="term" value="F:acyltransferase activity, transferring groups other than amino-acyl groups"/>
    <property type="evidence" value="ECO:0007669"/>
    <property type="project" value="InterPro"/>
</dbReference>
<feature type="transmembrane region" description="Helical" evidence="1">
    <location>
        <begin position="340"/>
        <end position="361"/>
    </location>
</feature>
<dbReference type="Pfam" id="PF01757">
    <property type="entry name" value="Acyl_transf_3"/>
    <property type="match status" value="1"/>
</dbReference>
<keyword evidence="3" id="KW-0012">Acyltransferase</keyword>
<evidence type="ECO:0000259" key="2">
    <source>
        <dbReference type="Pfam" id="PF01757"/>
    </source>
</evidence>
<dbReference type="PANTHER" id="PTHR23028">
    <property type="entry name" value="ACETYLTRANSFERASE"/>
    <property type="match status" value="1"/>
</dbReference>
<dbReference type="OrthoDB" id="8772324at2"/>
<feature type="transmembrane region" description="Helical" evidence="1">
    <location>
        <begin position="197"/>
        <end position="219"/>
    </location>
</feature>
<dbReference type="AlphaFoldDB" id="A0A7Z2GR40"/>
<dbReference type="PANTHER" id="PTHR23028:SF53">
    <property type="entry name" value="ACYL_TRANSF_3 DOMAIN-CONTAINING PROTEIN"/>
    <property type="match status" value="1"/>
</dbReference>
<feature type="transmembrane region" description="Helical" evidence="1">
    <location>
        <begin position="164"/>
        <end position="182"/>
    </location>
</feature>
<gene>
    <name evidence="3" type="ORF">FAZ98_31625</name>
</gene>
<protein>
    <submittedName>
        <fullName evidence="3">Acyltransferase family protein</fullName>
    </submittedName>
</protein>
<proteinExistence type="predicted"/>
<dbReference type="InterPro" id="IPR002656">
    <property type="entry name" value="Acyl_transf_3_dom"/>
</dbReference>
<evidence type="ECO:0000256" key="1">
    <source>
        <dbReference type="SAM" id="Phobius"/>
    </source>
</evidence>
<dbReference type="InterPro" id="IPR050879">
    <property type="entry name" value="Acyltransferase_3"/>
</dbReference>